<dbReference type="InterPro" id="IPR000352">
    <property type="entry name" value="Pep_chain_release_fac_I"/>
</dbReference>
<comment type="function">
    <text evidence="4">Peptide chain release factor 2 directs the termination of translation in response to the peptide chain termination codons UGA and UAA.</text>
</comment>
<evidence type="ECO:0000313" key="8">
    <source>
        <dbReference type="Proteomes" id="UP000323844"/>
    </source>
</evidence>
<name>A0A5C0UJU0_9RICK</name>
<feature type="modified residue" description="N5-methylglutamine" evidence="4">
    <location>
        <position position="225"/>
    </location>
</feature>
<comment type="PTM">
    <text evidence="4">Methylated by PrmC. Methylation increases the termination efficiency of RF2.</text>
</comment>
<keyword evidence="4" id="KW-0963">Cytoplasm</keyword>
<dbReference type="Gene3D" id="1.20.58.410">
    <property type="entry name" value="Release factor"/>
    <property type="match status" value="1"/>
</dbReference>
<dbReference type="HAMAP" id="MF_00094">
    <property type="entry name" value="Rel_fac_2"/>
    <property type="match status" value="1"/>
</dbReference>
<evidence type="ECO:0000256" key="1">
    <source>
        <dbReference type="ARBA" id="ARBA00010835"/>
    </source>
</evidence>
<dbReference type="OrthoDB" id="9806673at2"/>
<keyword evidence="3 4" id="KW-0648">Protein biosynthesis</keyword>
<gene>
    <name evidence="4" type="primary">prfB</name>
    <name evidence="7" type="ORF">FZC37_02610</name>
</gene>
<dbReference type="InterPro" id="IPR004374">
    <property type="entry name" value="PrfB"/>
</dbReference>
<comment type="subcellular location">
    <subcellularLocation>
        <location evidence="4">Cytoplasm</location>
    </subcellularLocation>
</comment>
<evidence type="ECO:0000313" key="7">
    <source>
        <dbReference type="EMBL" id="QEK39803.1"/>
    </source>
</evidence>
<accession>A0A5C0UJU0</accession>
<dbReference type="Gene3D" id="3.30.160.20">
    <property type="match status" value="1"/>
</dbReference>
<organism evidence="7 8">
    <name type="scientific">Candidatus Sneabacter namystus</name>
    <dbReference type="NCBI Taxonomy" id="2601646"/>
    <lineage>
        <taxon>Bacteria</taxon>
        <taxon>Pseudomonadati</taxon>
        <taxon>Pseudomonadota</taxon>
        <taxon>Alphaproteobacteria</taxon>
        <taxon>Rickettsiales</taxon>
        <taxon>Rickettsiaceae</taxon>
        <taxon>Rickettsieae</taxon>
        <taxon>Candidatus Sneabacter</taxon>
    </lineage>
</organism>
<sequence length="344" mass="39431">MSNTVELLNKEISQPDLWNTPERAKVVLQEKAKLTSLLKKFDDIISSYNDIVEFETLFSKNQESDKDFDLDILKEAESILEKANTLKTECLFSEKYDSNNCFIDLNSGAGGTESNDWCSMMLRMYIRFAEKLKLSCDIIGVVDGEETGIKSCSIKIEGLNSYAWFKNESGVHRLVRISPFNAAKKRMTSFASAWVYPEINDDNDVEINKQDLRIDTFRASGSGGQHVNTTESAIRITHLPTNIVVQCQNEKSQHRNKETAMKVLKARLYALKLQQKKQQTDQQNTEKGAISWGNQIRSYVMQPYQLVKDLRINYEEYDVKKVLDGNLNNFIFKKLSSDVKQNNE</sequence>
<reference evidence="7 8" key="1">
    <citation type="submission" date="2019-08" db="EMBL/GenBank/DDBJ databases">
        <title>Highly reduced genomes of protist endosymbionts show evolutionary convergence.</title>
        <authorList>
            <person name="George E."/>
            <person name="Husnik F."/>
            <person name="Tashyreva D."/>
            <person name="Prokopchuk G."/>
            <person name="Horak A."/>
            <person name="Kwong W.K."/>
            <person name="Lukes J."/>
            <person name="Keeling P.J."/>
        </authorList>
    </citation>
    <scope>NUCLEOTIDE SEQUENCE [LARGE SCALE GENOMIC DNA]</scope>
    <source>
        <strain evidence="7">1621</strain>
    </source>
</reference>
<protein>
    <recommendedName>
        <fullName evidence="4 5">Peptide chain release factor 2</fullName>
        <shortName evidence="4">RF-2</shortName>
    </recommendedName>
</protein>
<comment type="similarity">
    <text evidence="1 4">Belongs to the prokaryotic/mitochondrial release factor family.</text>
</comment>
<dbReference type="InterPro" id="IPR005139">
    <property type="entry name" value="PCRF"/>
</dbReference>
<dbReference type="InterPro" id="IPR045853">
    <property type="entry name" value="Pep_chain_release_fac_I_sf"/>
</dbReference>
<dbReference type="Proteomes" id="UP000323844">
    <property type="component" value="Chromosome"/>
</dbReference>
<dbReference type="PROSITE" id="PS00745">
    <property type="entry name" value="RF_PROK_I"/>
    <property type="match status" value="1"/>
</dbReference>
<keyword evidence="8" id="KW-1185">Reference proteome</keyword>
<evidence type="ECO:0000256" key="5">
    <source>
        <dbReference type="NCBIfam" id="TIGR00020"/>
    </source>
</evidence>
<dbReference type="AlphaFoldDB" id="A0A5C0UJU0"/>
<evidence type="ECO:0000256" key="2">
    <source>
        <dbReference type="ARBA" id="ARBA00022481"/>
    </source>
</evidence>
<keyword evidence="2 4" id="KW-0488">Methylation</keyword>
<proteinExistence type="inferred from homology"/>
<dbReference type="EMBL" id="CP043312">
    <property type="protein sequence ID" value="QEK39803.1"/>
    <property type="molecule type" value="Genomic_DNA"/>
</dbReference>
<dbReference type="FunFam" id="3.30.160.20:FF:000010">
    <property type="entry name" value="Peptide chain release factor 2"/>
    <property type="match status" value="1"/>
</dbReference>
<dbReference type="GO" id="GO:0016149">
    <property type="term" value="F:translation release factor activity, codon specific"/>
    <property type="evidence" value="ECO:0007669"/>
    <property type="project" value="UniProtKB-UniRule"/>
</dbReference>
<dbReference type="Pfam" id="PF00472">
    <property type="entry name" value="RF-1"/>
    <property type="match status" value="1"/>
</dbReference>
<evidence type="ECO:0000259" key="6">
    <source>
        <dbReference type="PROSITE" id="PS00745"/>
    </source>
</evidence>
<evidence type="ECO:0000256" key="4">
    <source>
        <dbReference type="HAMAP-Rule" id="MF_00094"/>
    </source>
</evidence>
<dbReference type="SUPFAM" id="SSF75620">
    <property type="entry name" value="Release factor"/>
    <property type="match status" value="1"/>
</dbReference>
<dbReference type="GO" id="GO:0005737">
    <property type="term" value="C:cytoplasm"/>
    <property type="evidence" value="ECO:0007669"/>
    <property type="project" value="UniProtKB-SubCell"/>
</dbReference>
<dbReference type="NCBIfam" id="TIGR00020">
    <property type="entry name" value="prfB"/>
    <property type="match status" value="1"/>
</dbReference>
<evidence type="ECO:0000256" key="3">
    <source>
        <dbReference type="ARBA" id="ARBA00022917"/>
    </source>
</evidence>
<dbReference type="Pfam" id="PF03462">
    <property type="entry name" value="PCRF"/>
    <property type="match status" value="1"/>
</dbReference>
<dbReference type="SMART" id="SM00937">
    <property type="entry name" value="PCRF"/>
    <property type="match status" value="1"/>
</dbReference>
<dbReference type="Gene3D" id="3.30.70.1660">
    <property type="match status" value="1"/>
</dbReference>
<dbReference type="KEGG" id="snay:FZC37_02610"/>
<dbReference type="PANTHER" id="PTHR43116:SF3">
    <property type="entry name" value="CLASS I PEPTIDE CHAIN RELEASE FACTOR"/>
    <property type="match status" value="1"/>
</dbReference>
<dbReference type="PANTHER" id="PTHR43116">
    <property type="entry name" value="PEPTIDE CHAIN RELEASE FACTOR 2"/>
    <property type="match status" value="1"/>
</dbReference>
<feature type="domain" description="Prokaryotic-type class I peptide chain release factors" evidence="6">
    <location>
        <begin position="218"/>
        <end position="234"/>
    </location>
</feature>